<comment type="caution">
    <text evidence="1">The sequence shown here is derived from an EMBL/GenBank/DDBJ whole genome shotgun (WGS) entry which is preliminary data.</text>
</comment>
<organism evidence="1 2">
    <name type="scientific">Xylaria curta</name>
    <dbReference type="NCBI Taxonomy" id="42375"/>
    <lineage>
        <taxon>Eukaryota</taxon>
        <taxon>Fungi</taxon>
        <taxon>Dikarya</taxon>
        <taxon>Ascomycota</taxon>
        <taxon>Pezizomycotina</taxon>
        <taxon>Sordariomycetes</taxon>
        <taxon>Xylariomycetidae</taxon>
        <taxon>Xylariales</taxon>
        <taxon>Xylariaceae</taxon>
        <taxon>Xylaria</taxon>
    </lineage>
</organism>
<protein>
    <submittedName>
        <fullName evidence="1">Uncharacterized protein</fullName>
    </submittedName>
</protein>
<accession>A0ACC1NFW9</accession>
<proteinExistence type="predicted"/>
<sequence length="1452" mass="158501">MANATICDDAAFGPTVTGCRGNFDFTLLFEQAFLSIAPSALFLLFAAGRLGVLLARTRGKRQITGIGFQRIKLATAVSYGAVQTALLILWARPGVYGTPTSLAAAILSLADAFGLAALSWLEHAYSPRPSALINVFLLFSVLFDATQTRTLWLKESALAIPILFTVALSIKIGLLALEAVEKDSFLPQSWRQRSPEEKSGIYNRSILFWLRRILVEGRKRILYPRDLYALDESLDTSRLHQAFWDSWSSRRKKDSRHATASALVKTLRWPLLKPVIPRLVQAAFTLTQPLLLREFLRYLEGDGNFVHSAGYGFIGAYGLVYFGLALATCWYWRLTYKSLVQMRGCLVSALYKKTTEIDTAQYDMTAPVSLMSADVERIIQGCKDLHEIWANCLQVAIAIFLLYREVGIAVVAPVVVCIVSSIGSVAMSSFADKAQVGWMEATQKRVATTAHAVGSMKGVKLLGLSEGIHRIISTLRIAELVAARYFRYIEVLTATISFAPLLLSPVFTFLVFVLASSSMGADVTRASIFTTLSLLNLMTQPLVWLFQAVPLFVASLGCLDRIGQYLNAQPKTEQRTVYRVESPRRPSATSASLSHKAMEENDTAPANAVAIRNGEFGWVNSRPILTKMNIEIPSSQLTMIVGPVASGKSTLAKAIIGEIPYSGGQLLLNMPRSDIAFCDQDPFLMNGTLQSNIVGFSDFNDSWYNTVLQAVDLLRDLASLPGGDEMQVGSKGVSLSGGQRQRVAIARAVYAQTSMAVFDDVLSGLDAVTKEHVFENVFGPRGLLRTSGTTIILFTHDVDLLPKADQIIALGKNGQVVDSGTFEYLSQASGYIKSLGIQDKADDVGPDKAGETVGVPAGLSFEDDTAEADDPEDITRRLGDTSLYKYFFGHIGLWRMLLFAGFQCGWAVFSTIGPVWLEFWASANEAGQNRDGYYIGVYAAFQSLALVFLALFAGHTLTTMAVKAGISLHEVTLGTVMRAPMSFFSTVDTGVTTNRFSQDILLIDSELPTALLETVSAGLVAVVQMVLIAVAAPYVAIAYPFLIGLLYVLQGFYLRTSRQLRHLDLEAKSPLYTHFLETLHGLATIRSFGWSDAHNELNHRLVNSSQQPVYLLYMVQRWLQLALELMIAATAVILIAVAVQLQSTSAGFIGVALVNLMSISQELKMIVINWANLETSLGAIARTKTFAEKTANENQVGETEKPAVSWPNTGRVQLNSISASYVTSEKAKVAFEDVSLIVEGGQKVAICGRSGSGKSSIIMALARMLDLTSGSITIDDLDLSTMPRSEIRSRLNIVPQEPYFYYKKLSENLDPSGNASPEAMSAALEKVQLLEVVESNGGLDSDLNVEALSQGQKQLLALARAMLRPSKILVLDEATSSVDKHTANIMQHIIRTEFQSQTIIAVAHQLNTIIDFDHVVIMDAGKLAESGRPSDLLAVDSMFKQLCDIQGVTAPN</sequence>
<dbReference type="EMBL" id="JAPDGR010002003">
    <property type="protein sequence ID" value="KAJ2978192.1"/>
    <property type="molecule type" value="Genomic_DNA"/>
</dbReference>
<gene>
    <name evidence="1" type="ORF">NUW58_g7569</name>
</gene>
<reference evidence="1" key="1">
    <citation type="submission" date="2022-10" db="EMBL/GenBank/DDBJ databases">
        <title>Genome Sequence of Xylaria curta.</title>
        <authorList>
            <person name="Buettner E."/>
        </authorList>
    </citation>
    <scope>NUCLEOTIDE SEQUENCE</scope>
    <source>
        <strain evidence="1">Babe10</strain>
    </source>
</reference>
<name>A0ACC1NFW9_9PEZI</name>
<evidence type="ECO:0000313" key="1">
    <source>
        <dbReference type="EMBL" id="KAJ2978192.1"/>
    </source>
</evidence>
<dbReference type="Proteomes" id="UP001143856">
    <property type="component" value="Unassembled WGS sequence"/>
</dbReference>
<keyword evidence="2" id="KW-1185">Reference proteome</keyword>
<evidence type="ECO:0000313" key="2">
    <source>
        <dbReference type="Proteomes" id="UP001143856"/>
    </source>
</evidence>